<evidence type="ECO:0000313" key="3">
    <source>
        <dbReference type="Proteomes" id="UP000322234"/>
    </source>
</evidence>
<dbReference type="Proteomes" id="UP000322234">
    <property type="component" value="Unassembled WGS sequence"/>
</dbReference>
<feature type="region of interest" description="Disordered" evidence="1">
    <location>
        <begin position="1"/>
        <end position="46"/>
    </location>
</feature>
<protein>
    <submittedName>
        <fullName evidence="2">Uncharacterized protein</fullName>
    </submittedName>
</protein>
<comment type="caution">
    <text evidence="2">The sequence shown here is derived from an EMBL/GenBank/DDBJ whole genome shotgun (WGS) entry which is preliminary data.</text>
</comment>
<proteinExistence type="predicted"/>
<dbReference type="AlphaFoldDB" id="A0A6B0RNC1"/>
<reference evidence="2" key="1">
    <citation type="submission" date="2019-10" db="EMBL/GenBank/DDBJ databases">
        <title>The sequence and de novo assembly of the wild yak genome.</title>
        <authorList>
            <person name="Liu Y."/>
        </authorList>
    </citation>
    <scope>NUCLEOTIDE SEQUENCE [LARGE SCALE GENOMIC DNA]</scope>
    <source>
        <strain evidence="2">WY2019</strain>
    </source>
</reference>
<sequence>MAEKAEDVQLKSPEGTVRKQKKEQWKEKEPEIRRLAGSLQERETEEQVGPVQLPLLQLLHLPPCQKKTYLLWGPRMIGGQMLHVAVSRNPKCNLDMLTSAAAF</sequence>
<feature type="compositionally biased region" description="Basic and acidic residues" evidence="1">
    <location>
        <begin position="22"/>
        <end position="34"/>
    </location>
</feature>
<organism evidence="2 3">
    <name type="scientific">Bos mutus</name>
    <name type="common">wild yak</name>
    <dbReference type="NCBI Taxonomy" id="72004"/>
    <lineage>
        <taxon>Eukaryota</taxon>
        <taxon>Metazoa</taxon>
        <taxon>Chordata</taxon>
        <taxon>Craniata</taxon>
        <taxon>Vertebrata</taxon>
        <taxon>Euteleostomi</taxon>
        <taxon>Mammalia</taxon>
        <taxon>Eutheria</taxon>
        <taxon>Laurasiatheria</taxon>
        <taxon>Artiodactyla</taxon>
        <taxon>Ruminantia</taxon>
        <taxon>Pecora</taxon>
        <taxon>Bovidae</taxon>
        <taxon>Bovinae</taxon>
        <taxon>Bos</taxon>
    </lineage>
</organism>
<accession>A0A6B0RNC1</accession>
<dbReference type="EMBL" id="VBQZ03000073">
    <property type="protein sequence ID" value="MXQ91659.1"/>
    <property type="molecule type" value="Genomic_DNA"/>
</dbReference>
<name>A0A6B0RNC1_9CETA</name>
<evidence type="ECO:0000256" key="1">
    <source>
        <dbReference type="SAM" id="MobiDB-lite"/>
    </source>
</evidence>
<evidence type="ECO:0000313" key="2">
    <source>
        <dbReference type="EMBL" id="MXQ91659.1"/>
    </source>
</evidence>
<keyword evidence="3" id="KW-1185">Reference proteome</keyword>
<gene>
    <name evidence="2" type="ORF">E5288_WYG019893</name>
</gene>